<keyword evidence="4 7" id="KW-1133">Transmembrane helix</keyword>
<evidence type="ECO:0000256" key="6">
    <source>
        <dbReference type="SAM" id="MobiDB-lite"/>
    </source>
</evidence>
<dbReference type="PANTHER" id="PTHR31258:SF5">
    <property type="entry name" value="TMEM54 PROTEIN-RELATED"/>
    <property type="match status" value="1"/>
</dbReference>
<evidence type="ECO:0000256" key="7">
    <source>
        <dbReference type="SAM" id="Phobius"/>
    </source>
</evidence>
<feature type="transmembrane region" description="Helical" evidence="7">
    <location>
        <begin position="52"/>
        <end position="75"/>
    </location>
</feature>
<reference evidence="8 9" key="1">
    <citation type="submission" date="2024-09" db="EMBL/GenBank/DDBJ databases">
        <title>A chromosome-level genome assembly of Gray's grenadier anchovy, Coilia grayii.</title>
        <authorList>
            <person name="Fu Z."/>
        </authorList>
    </citation>
    <scope>NUCLEOTIDE SEQUENCE [LARGE SCALE GENOMIC DNA]</scope>
    <source>
        <strain evidence="8">G4</strain>
        <tissue evidence="8">Muscle</tissue>
    </source>
</reference>
<evidence type="ECO:0000256" key="4">
    <source>
        <dbReference type="ARBA" id="ARBA00022989"/>
    </source>
</evidence>
<evidence type="ECO:0000313" key="8">
    <source>
        <dbReference type="EMBL" id="KAL2080745.1"/>
    </source>
</evidence>
<evidence type="ECO:0000256" key="1">
    <source>
        <dbReference type="ARBA" id="ARBA00004141"/>
    </source>
</evidence>
<keyword evidence="9" id="KW-1185">Reference proteome</keyword>
<evidence type="ECO:0000256" key="5">
    <source>
        <dbReference type="ARBA" id="ARBA00023136"/>
    </source>
</evidence>
<dbReference type="EMBL" id="JBHFQA010000021">
    <property type="protein sequence ID" value="KAL2080745.1"/>
    <property type="molecule type" value="Genomic_DNA"/>
</dbReference>
<sequence length="289" mass="31929">MENHLFSRGRRKECDESQQRESLFKSGLMKAIMAKSGGCCGGLEEPKALMKFGLSVVLIGHVNFLLAALVHGAVLRHINLHPQARDMEYAISNVIAMAAGLTGVIIGIMAIVLSKNHSRQALTWGLWVLSLVSALLAAASAVGLLVSVMRAIVNRGRNLLTHCRFPDAIGSYSYVTNECPFDPTRIYSTTLILWIPLIVVSIIQVVYCSWGISACSSFLGLSCCLRHQPSREINRPHPRGHHRCGENQVRPEQHELLTQHPQPPAHSVHHSTHSQPSRATQLSRNSFWI</sequence>
<evidence type="ECO:0000256" key="3">
    <source>
        <dbReference type="ARBA" id="ARBA00022692"/>
    </source>
</evidence>
<dbReference type="Proteomes" id="UP001591681">
    <property type="component" value="Unassembled WGS sequence"/>
</dbReference>
<name>A0ABD1J383_9TELE</name>
<proteinExistence type="inferred from homology"/>
<organism evidence="8 9">
    <name type="scientific">Coilia grayii</name>
    <name type="common">Gray's grenadier anchovy</name>
    <dbReference type="NCBI Taxonomy" id="363190"/>
    <lineage>
        <taxon>Eukaryota</taxon>
        <taxon>Metazoa</taxon>
        <taxon>Chordata</taxon>
        <taxon>Craniata</taxon>
        <taxon>Vertebrata</taxon>
        <taxon>Euteleostomi</taxon>
        <taxon>Actinopterygii</taxon>
        <taxon>Neopterygii</taxon>
        <taxon>Teleostei</taxon>
        <taxon>Clupei</taxon>
        <taxon>Clupeiformes</taxon>
        <taxon>Clupeoidei</taxon>
        <taxon>Engraulidae</taxon>
        <taxon>Coilinae</taxon>
        <taxon>Coilia</taxon>
    </lineage>
</organism>
<dbReference type="PANTHER" id="PTHR31258">
    <property type="entry name" value="KERATINOCYTE-ASSOCIATED PROTEIN 3"/>
    <property type="match status" value="1"/>
</dbReference>
<keyword evidence="3 7" id="KW-0812">Transmembrane</keyword>
<comment type="similarity">
    <text evidence="2">Belongs to the TMEM54 family.</text>
</comment>
<dbReference type="GO" id="GO:0016020">
    <property type="term" value="C:membrane"/>
    <property type="evidence" value="ECO:0007669"/>
    <property type="project" value="UniProtKB-SubCell"/>
</dbReference>
<comment type="caution">
    <text evidence="8">The sequence shown here is derived from an EMBL/GenBank/DDBJ whole genome shotgun (WGS) entry which is preliminary data.</text>
</comment>
<accession>A0ABD1J383</accession>
<feature type="transmembrane region" description="Helical" evidence="7">
    <location>
        <begin position="87"/>
        <end position="112"/>
    </location>
</feature>
<comment type="subcellular location">
    <subcellularLocation>
        <location evidence="1">Membrane</location>
        <topology evidence="1">Multi-pass membrane protein</topology>
    </subcellularLocation>
</comment>
<dbReference type="AlphaFoldDB" id="A0ABD1J383"/>
<dbReference type="Pfam" id="PF12304">
    <property type="entry name" value="BCLP"/>
    <property type="match status" value="1"/>
</dbReference>
<gene>
    <name evidence="8" type="ORF">ACEWY4_024538</name>
</gene>
<feature type="region of interest" description="Disordered" evidence="6">
    <location>
        <begin position="259"/>
        <end position="289"/>
    </location>
</feature>
<feature type="compositionally biased region" description="Polar residues" evidence="6">
    <location>
        <begin position="273"/>
        <end position="289"/>
    </location>
</feature>
<evidence type="ECO:0000256" key="2">
    <source>
        <dbReference type="ARBA" id="ARBA00011030"/>
    </source>
</evidence>
<feature type="transmembrane region" description="Helical" evidence="7">
    <location>
        <begin position="124"/>
        <end position="148"/>
    </location>
</feature>
<feature type="transmembrane region" description="Helical" evidence="7">
    <location>
        <begin position="191"/>
        <end position="212"/>
    </location>
</feature>
<protein>
    <submittedName>
        <fullName evidence="8">Uncharacterized protein</fullName>
    </submittedName>
</protein>
<keyword evidence="5 7" id="KW-0472">Membrane</keyword>
<evidence type="ECO:0000313" key="9">
    <source>
        <dbReference type="Proteomes" id="UP001591681"/>
    </source>
</evidence>
<dbReference type="InterPro" id="IPR020977">
    <property type="entry name" value="Beta-casein-like"/>
</dbReference>